<feature type="binding site" evidence="9">
    <location>
        <begin position="186"/>
        <end position="189"/>
    </location>
    <ligand>
        <name>GTP</name>
        <dbReference type="ChEBI" id="CHEBI:37565"/>
    </ligand>
</feature>
<dbReference type="GO" id="GO:0097177">
    <property type="term" value="F:mitochondrial ribosome binding"/>
    <property type="evidence" value="ECO:0007669"/>
    <property type="project" value="EnsemblFungi"/>
</dbReference>
<dbReference type="CDD" id="cd03709">
    <property type="entry name" value="lepA_C"/>
    <property type="match status" value="1"/>
</dbReference>
<keyword evidence="2 9" id="KW-0547">Nucleotide-binding</keyword>
<keyword evidence="3 9" id="KW-0999">Mitochondrion inner membrane</keyword>
<dbReference type="Gene3D" id="2.40.30.10">
    <property type="entry name" value="Translation factors"/>
    <property type="match status" value="1"/>
</dbReference>
<dbReference type="InterPro" id="IPR006297">
    <property type="entry name" value="EF-4"/>
</dbReference>
<dbReference type="CDD" id="cd03699">
    <property type="entry name" value="EF4_II"/>
    <property type="match status" value="1"/>
</dbReference>
<dbReference type="FunFam" id="3.30.70.2570:FF:000001">
    <property type="entry name" value="Translation factor GUF1, mitochondrial"/>
    <property type="match status" value="1"/>
</dbReference>
<dbReference type="PRINTS" id="PR00315">
    <property type="entry name" value="ELONGATNFCT"/>
</dbReference>
<dbReference type="GO" id="GO:0003924">
    <property type="term" value="F:GTPase activity"/>
    <property type="evidence" value="ECO:0007669"/>
    <property type="project" value="UniProtKB-UniRule"/>
</dbReference>
<evidence type="ECO:0000256" key="5">
    <source>
        <dbReference type="ARBA" id="ARBA00022917"/>
    </source>
</evidence>
<evidence type="ECO:0000256" key="2">
    <source>
        <dbReference type="ARBA" id="ARBA00022741"/>
    </source>
</evidence>
<dbReference type="PROSITE" id="PS51722">
    <property type="entry name" value="G_TR_2"/>
    <property type="match status" value="1"/>
</dbReference>
<dbReference type="InterPro" id="IPR027417">
    <property type="entry name" value="P-loop_NTPase"/>
</dbReference>
<dbReference type="InterPro" id="IPR031157">
    <property type="entry name" value="G_TR_CS"/>
</dbReference>
<dbReference type="VEuPathDB" id="FungiDB:CAGL0I00660g"/>
<dbReference type="SUPFAM" id="SSF54980">
    <property type="entry name" value="EF-G C-terminal domain-like"/>
    <property type="match status" value="2"/>
</dbReference>
<comment type="similarity">
    <text evidence="9">Belongs to the GTP-binding elongation factor family. LepA subfamily.</text>
</comment>
<evidence type="ECO:0000256" key="7">
    <source>
        <dbReference type="ARBA" id="ARBA00023134"/>
    </source>
</evidence>
<dbReference type="CDD" id="cd16260">
    <property type="entry name" value="EF4_III"/>
    <property type="match status" value="1"/>
</dbReference>
<keyword evidence="6 9" id="KW-0496">Mitochondrion</keyword>
<protein>
    <submittedName>
        <fullName evidence="11">Translation factor GUF1, mitochondrial</fullName>
    </submittedName>
</protein>
<dbReference type="NCBIfam" id="TIGR01393">
    <property type="entry name" value="lepA"/>
    <property type="match status" value="1"/>
</dbReference>
<dbReference type="Pfam" id="PF00679">
    <property type="entry name" value="EFG_C"/>
    <property type="match status" value="1"/>
</dbReference>
<organism evidence="11 12">
    <name type="scientific">Candida glabrata</name>
    <name type="common">Yeast</name>
    <name type="synonym">Torulopsis glabrata</name>
    <dbReference type="NCBI Taxonomy" id="5478"/>
    <lineage>
        <taxon>Eukaryota</taxon>
        <taxon>Fungi</taxon>
        <taxon>Dikarya</taxon>
        <taxon>Ascomycota</taxon>
        <taxon>Saccharomycotina</taxon>
        <taxon>Saccharomycetes</taxon>
        <taxon>Saccharomycetales</taxon>
        <taxon>Saccharomycetaceae</taxon>
        <taxon>Nakaseomyces</taxon>
    </lineage>
</organism>
<comment type="similarity">
    <text evidence="1">Belongs to the TRAFAC class translation factor GTPase superfamily. Classic translation factor GTPase family. LepA subfamily.</text>
</comment>
<dbReference type="InterPro" id="IPR009000">
    <property type="entry name" value="Transl_B-barrel_sf"/>
</dbReference>
<dbReference type="FunFam" id="3.30.70.870:FF:000004">
    <property type="entry name" value="Translation factor GUF1, mitochondrial"/>
    <property type="match status" value="1"/>
</dbReference>
<evidence type="ECO:0000313" key="12">
    <source>
        <dbReference type="Proteomes" id="UP000054886"/>
    </source>
</evidence>
<dbReference type="Proteomes" id="UP000054886">
    <property type="component" value="Unassembled WGS sequence"/>
</dbReference>
<dbReference type="PANTHER" id="PTHR43512">
    <property type="entry name" value="TRANSLATION FACTOR GUF1-RELATED"/>
    <property type="match status" value="1"/>
</dbReference>
<dbReference type="InterPro" id="IPR005225">
    <property type="entry name" value="Small_GTP-bd"/>
</dbReference>
<dbReference type="GO" id="GO:0045727">
    <property type="term" value="P:positive regulation of translation"/>
    <property type="evidence" value="ECO:0007669"/>
    <property type="project" value="UniProtKB-UniRule"/>
</dbReference>
<dbReference type="Gene3D" id="3.30.70.240">
    <property type="match status" value="1"/>
</dbReference>
<dbReference type="GO" id="GO:0005743">
    <property type="term" value="C:mitochondrial inner membrane"/>
    <property type="evidence" value="ECO:0007669"/>
    <property type="project" value="UniProtKB-SubCell"/>
</dbReference>
<keyword evidence="7 9" id="KW-0342">GTP-binding</keyword>
<comment type="function">
    <text evidence="9">Promotes mitochondrial protein synthesis. May act as a fidelity factor of the translation reaction, by catalyzing a one-codon backward translocation of tRNAs on improperly translocated ribosomes. Binds to mitochondrial ribosomes in a GTP-dependent manner.</text>
</comment>
<evidence type="ECO:0000259" key="10">
    <source>
        <dbReference type="PROSITE" id="PS51722"/>
    </source>
</evidence>
<evidence type="ECO:0000256" key="1">
    <source>
        <dbReference type="ARBA" id="ARBA00005454"/>
    </source>
</evidence>
<evidence type="ECO:0000256" key="9">
    <source>
        <dbReference type="HAMAP-Rule" id="MF_03137"/>
    </source>
</evidence>
<dbReference type="InterPro" id="IPR035647">
    <property type="entry name" value="EFG_III/V"/>
</dbReference>
<name>A0A0W0D2P2_CANGB</name>
<dbReference type="InterPro" id="IPR035654">
    <property type="entry name" value="LepA_IV"/>
</dbReference>
<accession>A0A0W0D2P2</accession>
<evidence type="ECO:0000313" key="11">
    <source>
        <dbReference type="EMBL" id="KTB06100.1"/>
    </source>
</evidence>
<comment type="subcellular location">
    <subcellularLocation>
        <location evidence="9">Mitochondrion inner membrane</location>
        <topology evidence="9">Peripheral membrane protein</topology>
        <orientation evidence="9">Matrix side</orientation>
    </subcellularLocation>
</comment>
<dbReference type="Gene3D" id="3.30.70.870">
    <property type="entry name" value="Elongation Factor G (Translational Gtpase), domain 3"/>
    <property type="match status" value="1"/>
</dbReference>
<dbReference type="VEuPathDB" id="FungiDB:GWK60_L00473"/>
<dbReference type="InterPro" id="IPR004161">
    <property type="entry name" value="EFTu-like_2"/>
</dbReference>
<evidence type="ECO:0000256" key="4">
    <source>
        <dbReference type="ARBA" id="ARBA00022801"/>
    </source>
</evidence>
<proteinExistence type="inferred from homology"/>
<comment type="caution">
    <text evidence="11">The sequence shown here is derived from an EMBL/GenBank/DDBJ whole genome shotgun (WGS) entry which is preliminary data.</text>
</comment>
<dbReference type="VEuPathDB" id="FungiDB:GVI51_I00473"/>
<reference evidence="11 12" key="1">
    <citation type="submission" date="2015-10" db="EMBL/GenBank/DDBJ databases">
        <title>Draft genomes sequences of Candida glabrata isolates 1A, 1B, 2A, 2B, 3A and 3B.</title>
        <authorList>
            <person name="Haavelsrud O.E."/>
            <person name="Gaustad P."/>
        </authorList>
    </citation>
    <scope>NUCLEOTIDE SEQUENCE [LARGE SCALE GENOMIC DNA]</scope>
    <source>
        <strain evidence="11">910700640</strain>
    </source>
</reference>
<dbReference type="Gene3D" id="3.40.50.300">
    <property type="entry name" value="P-loop containing nucleotide triphosphate hydrolases"/>
    <property type="match status" value="1"/>
</dbReference>
<dbReference type="NCBIfam" id="TIGR00231">
    <property type="entry name" value="small_GTP"/>
    <property type="match status" value="1"/>
</dbReference>
<dbReference type="PROSITE" id="PS00301">
    <property type="entry name" value="G_TR_1"/>
    <property type="match status" value="1"/>
</dbReference>
<dbReference type="InterPro" id="IPR038363">
    <property type="entry name" value="LepA_C_sf"/>
</dbReference>
<sequence>MLKTLGLRSLCPSLGGRGFRRHPNINKYTLSLVRVRWNHHLSNAEIQARIENIPQENYRNFSIVAHVDHGKSTLSDRLLEITGVIDKNSSNKQVLDKLEVERERGITIKAQTCTMFYHDKRNGEDYLLHLVDTPGHVDFRGEVSRSYASCGGALLLVDASQGVQAQTVANFYLAYSMGLKLIPVVNKIDLNVADVERAKAEIEDNFELPRDEIIGVSAKTGLNVKEMLLPTIVDRIPPPAGNKKKPFRALLVDSWYDSYLGVILLVNIVDGKLKKGEKVLCAHTNKKYEVKELGIMYPDRVPTGSLVVGQVGYVVLGMKDSSDAHVGDTLMHVGKESVTDILPGFEEQKPMVYVGAFPSTGTEFKAMDDDINRLVLNDRSVTLERETSNALGQGWRLGFLGSLHASVFRERLEKEYGSKLIITQPTVPYMVRMTDGTESIITNPDDFPDSATRRMKVEELLEPFVEATITLPQEFLGNVIKLCDANRGQQKEITYLNTRGQVVLKYHLPLAHLVDDFFGKLKAASKGYASLDYEDIGYRESDVVKLELLVNGHSIDALARVLHRTEVEKVGREWVQKFKEYVKSQLFEVVIQARAGTKIVARQTIKARRKDVLARLHASDVSRRKKLLEKQKEGKKQMRSVGRVQINQEAYQAFLKR</sequence>
<dbReference type="CDD" id="cd01890">
    <property type="entry name" value="LepA"/>
    <property type="match status" value="1"/>
</dbReference>
<feature type="domain" description="Tr-type G" evidence="10">
    <location>
        <begin position="56"/>
        <end position="240"/>
    </location>
</feature>
<dbReference type="Pfam" id="PF00009">
    <property type="entry name" value="GTP_EFTU"/>
    <property type="match status" value="1"/>
</dbReference>
<feature type="binding site" evidence="9">
    <location>
        <begin position="132"/>
        <end position="136"/>
    </location>
    <ligand>
        <name>GTP</name>
        <dbReference type="ChEBI" id="CHEBI:37565"/>
    </ligand>
</feature>
<dbReference type="InterPro" id="IPR000640">
    <property type="entry name" value="EFG_V-like"/>
</dbReference>
<feature type="binding site" evidence="9">
    <location>
        <begin position="65"/>
        <end position="72"/>
    </location>
    <ligand>
        <name>GTP</name>
        <dbReference type="ChEBI" id="CHEBI:37565"/>
    </ligand>
</feature>
<dbReference type="VEuPathDB" id="FungiDB:B1J91_I00660g"/>
<dbReference type="PANTHER" id="PTHR43512:SF7">
    <property type="entry name" value="TRANSLATION FACTOR GUF1, MITOCHONDRIAL"/>
    <property type="match status" value="1"/>
</dbReference>
<gene>
    <name evidence="11" type="ORF">AO440_002370</name>
</gene>
<dbReference type="FunFam" id="3.40.50.300:FF:000078">
    <property type="entry name" value="Elongation factor 4"/>
    <property type="match status" value="1"/>
</dbReference>
<dbReference type="Gene3D" id="3.30.70.2570">
    <property type="entry name" value="Elongation factor 4, C-terminal domain"/>
    <property type="match status" value="1"/>
</dbReference>
<keyword evidence="4 9" id="KW-0378">Hydrolase</keyword>
<dbReference type="FunFam" id="3.30.70.240:FF:000007">
    <property type="entry name" value="Translation factor GUF1, mitochondrial"/>
    <property type="match status" value="1"/>
</dbReference>
<dbReference type="HAMAP" id="MF_00071">
    <property type="entry name" value="LepA"/>
    <property type="match status" value="1"/>
</dbReference>
<dbReference type="EMBL" id="LLZZ01000111">
    <property type="protein sequence ID" value="KTB06100.1"/>
    <property type="molecule type" value="Genomic_DNA"/>
</dbReference>
<dbReference type="SUPFAM" id="SSF52540">
    <property type="entry name" value="P-loop containing nucleoside triphosphate hydrolases"/>
    <property type="match status" value="1"/>
</dbReference>
<evidence type="ECO:0000256" key="6">
    <source>
        <dbReference type="ARBA" id="ARBA00023128"/>
    </source>
</evidence>
<evidence type="ECO:0000256" key="8">
    <source>
        <dbReference type="ARBA" id="ARBA00023136"/>
    </source>
</evidence>
<dbReference type="GO" id="GO:0006412">
    <property type="term" value="P:translation"/>
    <property type="evidence" value="ECO:0007669"/>
    <property type="project" value="UniProtKB-KW"/>
</dbReference>
<keyword evidence="5 9" id="KW-0648">Protein biosynthesis</keyword>
<dbReference type="GO" id="GO:0005525">
    <property type="term" value="F:GTP binding"/>
    <property type="evidence" value="ECO:0007669"/>
    <property type="project" value="UniProtKB-UniRule"/>
</dbReference>
<dbReference type="Pfam" id="PF03144">
    <property type="entry name" value="GTP_EFTU_D2"/>
    <property type="match status" value="1"/>
</dbReference>
<dbReference type="GO" id="GO:0005759">
    <property type="term" value="C:mitochondrial matrix"/>
    <property type="evidence" value="ECO:0007669"/>
    <property type="project" value="UniProtKB-UniRule"/>
</dbReference>
<keyword evidence="8 9" id="KW-0472">Membrane</keyword>
<evidence type="ECO:0000256" key="3">
    <source>
        <dbReference type="ARBA" id="ARBA00022792"/>
    </source>
</evidence>
<dbReference type="InterPro" id="IPR013842">
    <property type="entry name" value="LepA_CTD"/>
</dbReference>
<comment type="catalytic activity">
    <reaction evidence="9">
        <text>GTP + H2O = GDP + phosphate + H(+)</text>
        <dbReference type="Rhea" id="RHEA:19669"/>
        <dbReference type="ChEBI" id="CHEBI:15377"/>
        <dbReference type="ChEBI" id="CHEBI:15378"/>
        <dbReference type="ChEBI" id="CHEBI:37565"/>
        <dbReference type="ChEBI" id="CHEBI:43474"/>
        <dbReference type="ChEBI" id="CHEBI:58189"/>
        <dbReference type="EC" id="3.6.5.n1"/>
    </reaction>
</comment>
<dbReference type="InterPro" id="IPR000795">
    <property type="entry name" value="T_Tr_GTP-bd_dom"/>
</dbReference>
<dbReference type="SUPFAM" id="SSF50447">
    <property type="entry name" value="Translation proteins"/>
    <property type="match status" value="1"/>
</dbReference>
<dbReference type="AlphaFoldDB" id="A0A0W0D2P2"/>
<dbReference type="Pfam" id="PF06421">
    <property type="entry name" value="LepA_C"/>
    <property type="match status" value="1"/>
</dbReference>
<dbReference type="FunFam" id="2.40.30.10:FF:000015">
    <property type="entry name" value="Translation factor GUF1, mitochondrial"/>
    <property type="match status" value="1"/>
</dbReference>